<gene>
    <name evidence="1" type="ORF">GNE12_24645</name>
</gene>
<reference evidence="1 2" key="1">
    <citation type="submission" date="2019-11" db="EMBL/GenBank/DDBJ databases">
        <title>Comparison of genomes from free-living endosymbiotic cyanobacteria isolated from Azolla.</title>
        <authorList>
            <person name="Thiel T."/>
            <person name="Pratte B."/>
        </authorList>
    </citation>
    <scope>NUCLEOTIDE SEQUENCE [LARGE SCALE GENOMIC DNA]</scope>
    <source>
        <strain evidence="1 2">N2B</strain>
    </source>
</reference>
<keyword evidence="2" id="KW-1185">Reference proteome</keyword>
<evidence type="ECO:0008006" key="3">
    <source>
        <dbReference type="Google" id="ProtNLM"/>
    </source>
</evidence>
<comment type="caution">
    <text evidence="1">The sequence shown here is derived from an EMBL/GenBank/DDBJ whole genome shotgun (WGS) entry which is preliminary data.</text>
</comment>
<accession>A0ABR6SFF9</accession>
<sequence>MRLGQNIIAAAHIVAGFNVQRDKYFGGSRLKFIDSALYGSNISRFSEECKES</sequence>
<dbReference type="EMBL" id="JACKZP010000159">
    <property type="protein sequence ID" value="MBC1305105.1"/>
    <property type="molecule type" value="Genomic_DNA"/>
</dbReference>
<dbReference type="RefSeq" id="WP_158647772.1">
    <property type="nucleotide sequence ID" value="NZ_JACKZP010000159.1"/>
</dbReference>
<dbReference type="Proteomes" id="UP000570851">
    <property type="component" value="Unassembled WGS sequence"/>
</dbReference>
<organism evidence="1 2">
    <name type="scientific">Trichormus variabilis N2B</name>
    <dbReference type="NCBI Taxonomy" id="2681315"/>
    <lineage>
        <taxon>Bacteria</taxon>
        <taxon>Bacillati</taxon>
        <taxon>Cyanobacteriota</taxon>
        <taxon>Cyanophyceae</taxon>
        <taxon>Nostocales</taxon>
        <taxon>Nostocaceae</taxon>
        <taxon>Trichormus</taxon>
    </lineage>
</organism>
<protein>
    <recommendedName>
        <fullName evidence="3">Transposase</fullName>
    </recommendedName>
</protein>
<proteinExistence type="predicted"/>
<evidence type="ECO:0000313" key="2">
    <source>
        <dbReference type="Proteomes" id="UP000570851"/>
    </source>
</evidence>
<dbReference type="GeneID" id="58726557"/>
<name>A0ABR6SFF9_ANAVA</name>
<evidence type="ECO:0000313" key="1">
    <source>
        <dbReference type="EMBL" id="MBC1305105.1"/>
    </source>
</evidence>